<dbReference type="FunFam" id="3.30.70.100:FF:000001">
    <property type="entry name" value="ATPase copper transporting beta"/>
    <property type="match status" value="1"/>
</dbReference>
<dbReference type="SUPFAM" id="SSF55008">
    <property type="entry name" value="HMA, heavy metal-associated domain"/>
    <property type="match status" value="1"/>
</dbReference>
<dbReference type="Proteomes" id="UP000682005">
    <property type="component" value="Chromosome 1"/>
</dbReference>
<evidence type="ECO:0000313" key="6">
    <source>
        <dbReference type="Proteomes" id="UP000682005"/>
    </source>
</evidence>
<dbReference type="RefSeq" id="WP_025078627.1">
    <property type="nucleotide sequence ID" value="NZ_BAKO01000020.1"/>
</dbReference>
<dbReference type="KEGG" id="pfus:ADJ77_03745"/>
<feature type="domain" description="HMA" evidence="2">
    <location>
        <begin position="2"/>
        <end position="68"/>
    </location>
</feature>
<dbReference type="OrthoDB" id="9813965at2"/>
<evidence type="ECO:0000259" key="2">
    <source>
        <dbReference type="PROSITE" id="PS50846"/>
    </source>
</evidence>
<dbReference type="Pfam" id="PF00403">
    <property type="entry name" value="HMA"/>
    <property type="match status" value="1"/>
</dbReference>
<dbReference type="Proteomes" id="UP000060345">
    <property type="component" value="Chromosome 1"/>
</dbReference>
<dbReference type="STRING" id="1236517.ADJ77_03745"/>
<dbReference type="PANTHER" id="PTHR46594:SF4">
    <property type="entry name" value="P-TYPE CATION-TRANSPORTING ATPASE"/>
    <property type="match status" value="1"/>
</dbReference>
<dbReference type="InterPro" id="IPR017969">
    <property type="entry name" value="Heavy-metal-associated_CS"/>
</dbReference>
<dbReference type="Gene3D" id="3.30.70.100">
    <property type="match status" value="1"/>
</dbReference>
<gene>
    <name evidence="3" type="ORF">ADJ77_03745</name>
    <name evidence="4" type="ORF">J5A51_10865</name>
</gene>
<dbReference type="InterPro" id="IPR036163">
    <property type="entry name" value="HMA_dom_sf"/>
</dbReference>
<keyword evidence="6" id="KW-1185">Reference proteome</keyword>
<protein>
    <submittedName>
        <fullName evidence="3">Copper resistance protein CopZ</fullName>
    </submittedName>
    <submittedName>
        <fullName evidence="4">Heavy-metal-associated domain-containing protein</fullName>
    </submittedName>
</protein>
<dbReference type="EMBL" id="CP072370">
    <property type="protein sequence ID" value="QUB86570.1"/>
    <property type="molecule type" value="Genomic_DNA"/>
</dbReference>
<dbReference type="AlphaFoldDB" id="A0A0K1NKU1"/>
<organism evidence="3 5">
    <name type="scientific">Prevotella fusca JCM 17724</name>
    <dbReference type="NCBI Taxonomy" id="1236517"/>
    <lineage>
        <taxon>Bacteria</taxon>
        <taxon>Pseudomonadati</taxon>
        <taxon>Bacteroidota</taxon>
        <taxon>Bacteroidia</taxon>
        <taxon>Bacteroidales</taxon>
        <taxon>Prevotellaceae</taxon>
        <taxon>Prevotella</taxon>
    </lineage>
</organism>
<sequence length="70" mass="7652">MKKNVFAVSGMKCVHCKANVENALKAVDGVQSAEVNLEDANVTVEYDESKVTSSHLKDTVDNCGRYEMSL</sequence>
<dbReference type="GO" id="GO:0046872">
    <property type="term" value="F:metal ion binding"/>
    <property type="evidence" value="ECO:0007669"/>
    <property type="project" value="UniProtKB-KW"/>
</dbReference>
<name>A0A0K1NKU1_9BACT</name>
<dbReference type="eggNOG" id="COG2608">
    <property type="taxonomic scope" value="Bacteria"/>
</dbReference>
<evidence type="ECO:0000313" key="3">
    <source>
        <dbReference type="EMBL" id="AKU69660.1"/>
    </source>
</evidence>
<proteinExistence type="predicted"/>
<evidence type="ECO:0000313" key="4">
    <source>
        <dbReference type="EMBL" id="QUB86570.1"/>
    </source>
</evidence>
<dbReference type="EMBL" id="CP012074">
    <property type="protein sequence ID" value="AKU69660.1"/>
    <property type="molecule type" value="Genomic_DNA"/>
</dbReference>
<accession>A0A0K1NKU1</accession>
<dbReference type="PROSITE" id="PS01047">
    <property type="entry name" value="HMA_1"/>
    <property type="match status" value="1"/>
</dbReference>
<evidence type="ECO:0000256" key="1">
    <source>
        <dbReference type="ARBA" id="ARBA00022723"/>
    </source>
</evidence>
<reference evidence="4 6" key="2">
    <citation type="submission" date="2021-03" db="EMBL/GenBank/DDBJ databases">
        <title>Human Oral Microbial Genomes.</title>
        <authorList>
            <person name="Johnston C.D."/>
            <person name="Chen T."/>
            <person name="Dewhirst F.E."/>
        </authorList>
    </citation>
    <scope>NUCLEOTIDE SEQUENCE [LARGE SCALE GENOMIC DNA]</scope>
    <source>
        <strain evidence="4 6">W1435</strain>
    </source>
</reference>
<evidence type="ECO:0000313" key="5">
    <source>
        <dbReference type="Proteomes" id="UP000060345"/>
    </source>
</evidence>
<dbReference type="PANTHER" id="PTHR46594">
    <property type="entry name" value="P-TYPE CATION-TRANSPORTING ATPASE"/>
    <property type="match status" value="1"/>
</dbReference>
<dbReference type="PROSITE" id="PS50846">
    <property type="entry name" value="HMA_2"/>
    <property type="match status" value="1"/>
</dbReference>
<reference evidence="3 5" key="1">
    <citation type="submission" date="2015-07" db="EMBL/GenBank/DDBJ databases">
        <authorList>
            <person name="Noorani M."/>
        </authorList>
    </citation>
    <scope>NUCLEOTIDE SEQUENCE [LARGE SCALE GENOMIC DNA]</scope>
    <source>
        <strain evidence="3 5">W1435</strain>
    </source>
</reference>
<dbReference type="InterPro" id="IPR006121">
    <property type="entry name" value="HMA_dom"/>
</dbReference>
<dbReference type="CDD" id="cd00371">
    <property type="entry name" value="HMA"/>
    <property type="match status" value="1"/>
</dbReference>
<keyword evidence="1" id="KW-0479">Metal-binding</keyword>